<evidence type="ECO:0000259" key="2">
    <source>
        <dbReference type="PROSITE" id="PS50234"/>
    </source>
</evidence>
<gene>
    <name evidence="4" type="ORF">NEMVEDRAFT_v1g92763</name>
</gene>
<feature type="domain" description="VIT" evidence="3">
    <location>
        <begin position="1"/>
        <end position="130"/>
    </location>
</feature>
<sequence>MVHFGLIDSSRNQVPLQRIEIRAKVHGYTAEVIATMTYNNKMKNPIEAVYILPLDEEAAVCGFKATIDGRTIVAEVQEKQEARDTYDDAISSGHSAFLLEESDESSDIFQINVGNLPAESTAKVELTFVCELTVEKEGRVCFLLPTVLNPRYTPQGGNSITASLPRVDSAYEFDFELLVQSASEIQEITSPHSKLNVVISSEDKCQATVRLAEPFKFDVDVKVMILNRDPFLPQATFENGVTGSNITQDFLEKPLVTLNFMPDFGKQEALETGEFIFVIDRSGSMSGDRIKNARETLFLFLKSLPEHCHFNVVGFGSSYEKLFSSSTKYSDSSVNKACNHAKNLEANLGGTEILEPLKYVFSQPVIKGSPRQVFLMTDGEVGNTQQVITLVKKNSTHARCFTFGIGQGASTALIKGVARAGQGTAEFITSSHQMQAKVVKTLRNALQPSMEDIKVTWDLPHGWDSQTIPKNLPQALFSGNRIIVYGLLSKQGGGRDEELQGKATLQATTRDNTSNMRTITHEVAFKLELKESDGCSMMHRVAAKRFIQEQQDAMGEDASSWSDDLKAKVINISKAANVVSKVTSFVAVDSESHVPIQKPMRESSEMYALKELFRSKKKSAKSKPQPKGPSPQLSRMRHSPMAAESMCYDPTIEDSFDDILAEEEKLCMPSAEGFIKKEKKKASSSLTLELIALQSASGTWTLSAELAAMLGVPVDNLQKACPDGVVFPLWATALALVWLHAKCAEKKDEWQMVGDK</sequence>
<proteinExistence type="predicted"/>
<dbReference type="Proteomes" id="UP000001593">
    <property type="component" value="Unassembled WGS sequence"/>
</dbReference>
<dbReference type="PROSITE" id="PS50234">
    <property type="entry name" value="VWFA"/>
    <property type="match status" value="1"/>
</dbReference>
<dbReference type="SUPFAM" id="SSF53300">
    <property type="entry name" value="vWA-like"/>
    <property type="match status" value="1"/>
</dbReference>
<evidence type="ECO:0008006" key="6">
    <source>
        <dbReference type="Google" id="ProtNLM"/>
    </source>
</evidence>
<dbReference type="HOGENOM" id="CLU_003826_4_0_1"/>
<dbReference type="EMBL" id="DS469537">
    <property type="protein sequence ID" value="EDO45203.1"/>
    <property type="molecule type" value="Genomic_DNA"/>
</dbReference>
<feature type="region of interest" description="Disordered" evidence="1">
    <location>
        <begin position="615"/>
        <end position="639"/>
    </location>
</feature>
<evidence type="ECO:0000313" key="5">
    <source>
        <dbReference type="Proteomes" id="UP000001593"/>
    </source>
</evidence>
<dbReference type="OMA" id="TAGHPCQ"/>
<dbReference type="InterPro" id="IPR036465">
    <property type="entry name" value="vWFA_dom_sf"/>
</dbReference>
<dbReference type="Pfam" id="PF08487">
    <property type="entry name" value="VIT"/>
    <property type="match status" value="1"/>
</dbReference>
<dbReference type="SMART" id="SM00327">
    <property type="entry name" value="VWA"/>
    <property type="match status" value="1"/>
</dbReference>
<accession>A7RTF3</accession>
<dbReference type="InParanoid" id="A7RTF3"/>
<dbReference type="PANTHER" id="PTHR45737:SF6">
    <property type="entry name" value="VON WILLEBRAND FACTOR A DOMAIN-CONTAINING PROTEIN 5A"/>
    <property type="match status" value="1"/>
</dbReference>
<name>A7RTF3_NEMVE</name>
<dbReference type="Gene3D" id="3.40.50.410">
    <property type="entry name" value="von Willebrand factor, type A domain"/>
    <property type="match status" value="1"/>
</dbReference>
<evidence type="ECO:0000313" key="4">
    <source>
        <dbReference type="EMBL" id="EDO45203.1"/>
    </source>
</evidence>
<dbReference type="SMART" id="SM00609">
    <property type="entry name" value="VIT"/>
    <property type="match status" value="1"/>
</dbReference>
<dbReference type="InterPro" id="IPR002035">
    <property type="entry name" value="VWF_A"/>
</dbReference>
<dbReference type="InterPro" id="IPR013694">
    <property type="entry name" value="VIT"/>
</dbReference>
<dbReference type="STRING" id="45351.A7RTF3"/>
<dbReference type="PhylomeDB" id="A7RTF3"/>
<feature type="non-terminal residue" evidence="4">
    <location>
        <position position="756"/>
    </location>
</feature>
<feature type="domain" description="VWFA" evidence="2">
    <location>
        <begin position="274"/>
        <end position="446"/>
    </location>
</feature>
<organism evidence="4 5">
    <name type="scientific">Nematostella vectensis</name>
    <name type="common">Starlet sea anemone</name>
    <dbReference type="NCBI Taxonomy" id="45351"/>
    <lineage>
        <taxon>Eukaryota</taxon>
        <taxon>Metazoa</taxon>
        <taxon>Cnidaria</taxon>
        <taxon>Anthozoa</taxon>
        <taxon>Hexacorallia</taxon>
        <taxon>Actiniaria</taxon>
        <taxon>Edwardsiidae</taxon>
        <taxon>Nematostella</taxon>
    </lineage>
</organism>
<keyword evidence="5" id="KW-1185">Reference proteome</keyword>
<protein>
    <recommendedName>
        <fullName evidence="6">von Willebrand factor A domain-containing protein 5A</fullName>
    </recommendedName>
</protein>
<reference evidence="4 5" key="1">
    <citation type="journal article" date="2007" name="Science">
        <title>Sea anemone genome reveals ancestral eumetazoan gene repertoire and genomic organization.</title>
        <authorList>
            <person name="Putnam N.H."/>
            <person name="Srivastava M."/>
            <person name="Hellsten U."/>
            <person name="Dirks B."/>
            <person name="Chapman J."/>
            <person name="Salamov A."/>
            <person name="Terry A."/>
            <person name="Shapiro H."/>
            <person name="Lindquist E."/>
            <person name="Kapitonov V.V."/>
            <person name="Jurka J."/>
            <person name="Genikhovich G."/>
            <person name="Grigoriev I.V."/>
            <person name="Lucas S.M."/>
            <person name="Steele R.E."/>
            <person name="Finnerty J.R."/>
            <person name="Technau U."/>
            <person name="Martindale M.Q."/>
            <person name="Rokhsar D.S."/>
        </authorList>
    </citation>
    <scope>NUCLEOTIDE SEQUENCE [LARGE SCALE GENOMIC DNA]</scope>
    <source>
        <strain evidence="5">CH2 X CH6</strain>
    </source>
</reference>
<dbReference type="PANTHER" id="PTHR45737">
    <property type="entry name" value="VON WILLEBRAND FACTOR A DOMAIN-CONTAINING PROTEIN 5A"/>
    <property type="match status" value="1"/>
</dbReference>
<dbReference type="AlphaFoldDB" id="A7RTF3"/>
<dbReference type="Pfam" id="PF13768">
    <property type="entry name" value="VWA_3"/>
    <property type="match status" value="1"/>
</dbReference>
<dbReference type="PROSITE" id="PS51468">
    <property type="entry name" value="VIT"/>
    <property type="match status" value="1"/>
</dbReference>
<dbReference type="eggNOG" id="ENOG502QRPK">
    <property type="taxonomic scope" value="Eukaryota"/>
</dbReference>
<evidence type="ECO:0000256" key="1">
    <source>
        <dbReference type="SAM" id="MobiDB-lite"/>
    </source>
</evidence>
<evidence type="ECO:0000259" key="3">
    <source>
        <dbReference type="PROSITE" id="PS51468"/>
    </source>
</evidence>